<dbReference type="Proteomes" id="UP000030134">
    <property type="component" value="Unassembled WGS sequence"/>
</dbReference>
<keyword evidence="3" id="KW-1185">Reference proteome</keyword>
<gene>
    <name evidence="2" type="ORF">HQ36_04455</name>
</gene>
<comment type="similarity">
    <text evidence="1">Belongs to the Rv0495c family.</text>
</comment>
<dbReference type="eggNOG" id="COG0727">
    <property type="taxonomic scope" value="Bacteria"/>
</dbReference>
<dbReference type="AlphaFoldDB" id="A0A0A2G4F0"/>
<accession>A0A0A2G4F0</accession>
<proteinExistence type="inferred from homology"/>
<dbReference type="Pfam" id="PF11307">
    <property type="entry name" value="DUF3109"/>
    <property type="match status" value="1"/>
</dbReference>
<dbReference type="EMBL" id="JQZW01000008">
    <property type="protein sequence ID" value="KGN98168.1"/>
    <property type="molecule type" value="Genomic_DNA"/>
</dbReference>
<sequence>MIQIDDKIISRDLFERCFVCDYEACRGACCVEGDSGAPLSGQEPMIMRRLLPLVTPLLSAEALAIIQEKGISYIDQSGEEVTQLVNGKDCIFTTYDEEGRCLCAYEKIYREGKSSFPKPISCHLYPIRVHRYKYSIALNYDQWDICRPALALGKKLGTPLYKALKEPIVRAFGAEFFAEMEEAARLLEEAHKEQGERR</sequence>
<organism evidence="2 3">
    <name type="scientific">Porphyromonas gingivicanis</name>
    <dbReference type="NCBI Taxonomy" id="266762"/>
    <lineage>
        <taxon>Bacteria</taxon>
        <taxon>Pseudomonadati</taxon>
        <taxon>Bacteroidota</taxon>
        <taxon>Bacteroidia</taxon>
        <taxon>Bacteroidales</taxon>
        <taxon>Porphyromonadaceae</taxon>
        <taxon>Porphyromonas</taxon>
    </lineage>
</organism>
<name>A0A0A2G4F0_9PORP</name>
<evidence type="ECO:0000313" key="3">
    <source>
        <dbReference type="Proteomes" id="UP000030134"/>
    </source>
</evidence>
<evidence type="ECO:0000313" key="2">
    <source>
        <dbReference type="EMBL" id="KGN98168.1"/>
    </source>
</evidence>
<dbReference type="STRING" id="266762.HQ36_04455"/>
<dbReference type="InterPro" id="IPR021458">
    <property type="entry name" value="Rv0495c"/>
</dbReference>
<evidence type="ECO:0000256" key="1">
    <source>
        <dbReference type="ARBA" id="ARBA00093770"/>
    </source>
</evidence>
<dbReference type="OrthoDB" id="597501at2"/>
<reference evidence="2 3" key="1">
    <citation type="submission" date="2014-08" db="EMBL/GenBank/DDBJ databases">
        <title>Porphyromonas gingivicanis strain:COT-022_OH1391 Genome sequencing.</title>
        <authorList>
            <person name="Wallis C."/>
            <person name="Deusch O."/>
            <person name="O'Flynn C."/>
            <person name="Davis I."/>
            <person name="Jospin G."/>
            <person name="Darling A.E."/>
            <person name="Coil D.A."/>
            <person name="Alexiev A."/>
            <person name="Horsfall A."/>
            <person name="Kirkwood N."/>
            <person name="Harris S."/>
            <person name="Eisen J.A."/>
        </authorList>
    </citation>
    <scope>NUCLEOTIDE SEQUENCE [LARGE SCALE GENOMIC DNA]</scope>
    <source>
        <strain evidence="3">COT-022 OH1391</strain>
    </source>
</reference>
<comment type="caution">
    <text evidence="2">The sequence shown here is derived from an EMBL/GenBank/DDBJ whole genome shotgun (WGS) entry which is preliminary data.</text>
</comment>
<protein>
    <submittedName>
        <fullName evidence="2">Uncharacterized protein</fullName>
    </submittedName>
</protein>
<dbReference type="RefSeq" id="WP_036883694.1">
    <property type="nucleotide sequence ID" value="NZ_JQZW01000008.1"/>
</dbReference>